<proteinExistence type="predicted"/>
<evidence type="ECO:0000256" key="1">
    <source>
        <dbReference type="ARBA" id="ARBA00022857"/>
    </source>
</evidence>
<dbReference type="GO" id="GO:0008218">
    <property type="term" value="P:bioluminescence"/>
    <property type="evidence" value="ECO:0007669"/>
    <property type="project" value="InterPro"/>
</dbReference>
<dbReference type="AlphaFoldDB" id="A0AAE3IJF8"/>
<organism evidence="2 3">
    <name type="scientific">Haoranjiania flava</name>
    <dbReference type="NCBI Taxonomy" id="1856322"/>
    <lineage>
        <taxon>Bacteria</taxon>
        <taxon>Pseudomonadati</taxon>
        <taxon>Bacteroidota</taxon>
        <taxon>Chitinophagia</taxon>
        <taxon>Chitinophagales</taxon>
        <taxon>Chitinophagaceae</taxon>
        <taxon>Haoranjiania</taxon>
    </lineage>
</organism>
<dbReference type="InterPro" id="IPR016161">
    <property type="entry name" value="Ald_DH/histidinol_DH"/>
</dbReference>
<evidence type="ECO:0000313" key="3">
    <source>
        <dbReference type="Proteomes" id="UP001209317"/>
    </source>
</evidence>
<dbReference type="InterPro" id="IPR008670">
    <property type="entry name" value="CoA_reduct_LuxC"/>
</dbReference>
<evidence type="ECO:0000313" key="2">
    <source>
        <dbReference type="EMBL" id="MCU7693115.1"/>
    </source>
</evidence>
<keyword evidence="1" id="KW-0521">NADP</keyword>
<dbReference type="Pfam" id="PF05893">
    <property type="entry name" value="LuxC"/>
    <property type="match status" value="1"/>
</dbReference>
<gene>
    <name evidence="2" type="ORF">OD355_01145</name>
</gene>
<sequence>MNLQQRAALLTKLGEYMVSDHEDWLNVRMLAERKNPWFTQEFINLSVNNIVTAFLQPHLLKAWTDSYAVPEENKKSATVGIVMAGNIPLVGFHDFLCAFIAGNKARIKLSSKDEELLKHLVNKMAAWNDQIHSLVSLDEMLKGCDAYIATGSNNSGRYFEYYFSRYPNIIRCNRTSVAILTGRENDAQLNALADDVHTYFGLGCRNVTHLFVPEDYDFEPLINVFKKYNYFFDMHKYKNNYDYQLALMLMNKVAYMSTGSLILRESSDLFSPIGVLNYSRYDNENFIEQLRADESIQCIVGGNTVPFGGSQTPQLNDYADGTDTMQFLLNL</sequence>
<keyword evidence="3" id="KW-1185">Reference proteome</keyword>
<dbReference type="Proteomes" id="UP001209317">
    <property type="component" value="Unassembled WGS sequence"/>
</dbReference>
<dbReference type="GO" id="GO:0003995">
    <property type="term" value="F:acyl-CoA dehydrogenase activity"/>
    <property type="evidence" value="ECO:0007669"/>
    <property type="project" value="InterPro"/>
</dbReference>
<protein>
    <submittedName>
        <fullName evidence="2">Acyl-CoA reductase</fullName>
    </submittedName>
</protein>
<dbReference type="EMBL" id="JAOTPL010000001">
    <property type="protein sequence ID" value="MCU7693115.1"/>
    <property type="molecule type" value="Genomic_DNA"/>
</dbReference>
<comment type="caution">
    <text evidence="2">The sequence shown here is derived from an EMBL/GenBank/DDBJ whole genome shotgun (WGS) entry which is preliminary data.</text>
</comment>
<reference evidence="2" key="1">
    <citation type="submission" date="2022-10" db="EMBL/GenBank/DDBJ databases">
        <authorList>
            <person name="Kim H.S."/>
            <person name="Kim J.-S."/>
            <person name="Suh M.K."/>
            <person name="Eom M.K."/>
            <person name="Lee J.-S."/>
        </authorList>
    </citation>
    <scope>NUCLEOTIDE SEQUENCE</scope>
    <source>
        <strain evidence="2">LIP-5</strain>
    </source>
</reference>
<dbReference type="SUPFAM" id="SSF53720">
    <property type="entry name" value="ALDH-like"/>
    <property type="match status" value="1"/>
</dbReference>
<dbReference type="RefSeq" id="WP_263036603.1">
    <property type="nucleotide sequence ID" value="NZ_JAOTPL010000001.1"/>
</dbReference>
<accession>A0AAE3IJF8</accession>
<name>A0AAE3IJF8_9BACT</name>